<dbReference type="InterPro" id="IPR045330">
    <property type="entry name" value="TRM3/TARBP1"/>
</dbReference>
<keyword evidence="1" id="KW-0489">Methyltransferase</keyword>
<dbReference type="PaxDb" id="5476-C4YH85"/>
<dbReference type="InterPro" id="IPR029028">
    <property type="entry name" value="Alpha/beta_knot_MTases"/>
</dbReference>
<name>C4YH85_CANAW</name>
<feature type="domain" description="tRNA/rRNA methyltransferase SpoU type" evidence="3">
    <location>
        <begin position="1293"/>
        <end position="1435"/>
    </location>
</feature>
<reference evidence="4 5" key="1">
    <citation type="journal article" date="2009" name="Nature">
        <title>Evolution of pathogenicity and sexual reproduction in eight Candida genomes.</title>
        <authorList>
            <person name="Butler G."/>
            <person name="Rasmussen M.D."/>
            <person name="Lin M.F."/>
            <person name="Santos M.A."/>
            <person name="Sakthikumar S."/>
            <person name="Munro C.A."/>
            <person name="Rheinbay E."/>
            <person name="Grabherr M."/>
            <person name="Forche A."/>
            <person name="Reedy J.L."/>
            <person name="Agrafioti I."/>
            <person name="Arnaud M.B."/>
            <person name="Bates S."/>
            <person name="Brown A.J."/>
            <person name="Brunke S."/>
            <person name="Costanzo M.C."/>
            <person name="Fitzpatrick D.A."/>
            <person name="de Groot P.W."/>
            <person name="Harris D."/>
            <person name="Hoyer L.L."/>
            <person name="Hube B."/>
            <person name="Klis F.M."/>
            <person name="Kodira C."/>
            <person name="Lennard N."/>
            <person name="Logue M.E."/>
            <person name="Martin R."/>
            <person name="Neiman A.M."/>
            <person name="Nikolaou E."/>
            <person name="Quail M.A."/>
            <person name="Quinn J."/>
            <person name="Santos M.C."/>
            <person name="Schmitzberger F.F."/>
            <person name="Sherlock G."/>
            <person name="Shah P."/>
            <person name="Silverstein K.A."/>
            <person name="Skrzypek M.S."/>
            <person name="Soll D."/>
            <person name="Staggs R."/>
            <person name="Stansfield I."/>
            <person name="Stumpf M.P."/>
            <person name="Sudbery P.E."/>
            <person name="Srikantha T."/>
            <person name="Zeng Q."/>
            <person name="Berman J."/>
            <person name="Berriman M."/>
            <person name="Heitman J."/>
            <person name="Gow N.A."/>
            <person name="Lorenz M.C."/>
            <person name="Birren B.W."/>
            <person name="Kellis M."/>
            <person name="Cuomo C.A."/>
        </authorList>
    </citation>
    <scope>NUCLEOTIDE SEQUENCE [LARGE SCALE GENOMIC DNA]</scope>
    <source>
        <strain evidence="4 5">WO-1</strain>
    </source>
</reference>
<dbReference type="VEuPathDB" id="FungiDB:CAWG_03429"/>
<evidence type="ECO:0000313" key="4">
    <source>
        <dbReference type="EMBL" id="EEQ45117.1"/>
    </source>
</evidence>
<dbReference type="InterPro" id="IPR029026">
    <property type="entry name" value="tRNA_m1G_MTases_N"/>
</dbReference>
<dbReference type="HOGENOM" id="CLU_005519_0_0_1"/>
<keyword evidence="5" id="KW-1185">Reference proteome</keyword>
<protein>
    <recommendedName>
        <fullName evidence="3">tRNA/rRNA methyltransferase SpoU type domain-containing protein</fullName>
    </recommendedName>
</protein>
<dbReference type="Pfam" id="PF00588">
    <property type="entry name" value="SpoU_methylase"/>
    <property type="match status" value="1"/>
</dbReference>
<dbReference type="Proteomes" id="UP000001429">
    <property type="component" value="Chromosome 4"/>
</dbReference>
<dbReference type="EMBL" id="CH672349">
    <property type="protein sequence ID" value="EEQ45117.1"/>
    <property type="molecule type" value="Genomic_DNA"/>
</dbReference>
<dbReference type="OMA" id="VTADRWM"/>
<dbReference type="GO" id="GO:0016423">
    <property type="term" value="F:tRNA (guanine) methyltransferase activity"/>
    <property type="evidence" value="ECO:0007669"/>
    <property type="project" value="InterPro"/>
</dbReference>
<proteinExistence type="predicted"/>
<keyword evidence="2" id="KW-0808">Transferase</keyword>
<dbReference type="OrthoDB" id="241340at2759"/>
<dbReference type="GO" id="GO:0030488">
    <property type="term" value="P:tRNA methylation"/>
    <property type="evidence" value="ECO:0007669"/>
    <property type="project" value="InterPro"/>
</dbReference>
<evidence type="ECO:0000259" key="3">
    <source>
        <dbReference type="Pfam" id="PF00588"/>
    </source>
</evidence>
<dbReference type="FunFam" id="3.40.1280.10:FF:000022">
    <property type="entry name" value="Trm3p"/>
    <property type="match status" value="1"/>
</dbReference>
<organism evidence="4 5">
    <name type="scientific">Candida albicans (strain WO-1)</name>
    <name type="common">Yeast</name>
    <dbReference type="NCBI Taxonomy" id="294748"/>
    <lineage>
        <taxon>Eukaryota</taxon>
        <taxon>Fungi</taxon>
        <taxon>Dikarya</taxon>
        <taxon>Ascomycota</taxon>
        <taxon>Saccharomycotina</taxon>
        <taxon>Pichiomycetes</taxon>
        <taxon>Debaryomycetaceae</taxon>
        <taxon>Candida/Lodderomyces clade</taxon>
        <taxon>Candida</taxon>
    </lineage>
</organism>
<dbReference type="Gene3D" id="3.40.1280.10">
    <property type="match status" value="1"/>
</dbReference>
<evidence type="ECO:0000256" key="2">
    <source>
        <dbReference type="ARBA" id="ARBA00022679"/>
    </source>
</evidence>
<dbReference type="CDD" id="cd18091">
    <property type="entry name" value="SpoU-like_TRM3-like"/>
    <property type="match status" value="1"/>
</dbReference>
<evidence type="ECO:0000256" key="1">
    <source>
        <dbReference type="ARBA" id="ARBA00022603"/>
    </source>
</evidence>
<dbReference type="InterPro" id="IPR001537">
    <property type="entry name" value="SpoU_MeTrfase"/>
</dbReference>
<dbReference type="SUPFAM" id="SSF75217">
    <property type="entry name" value="alpha/beta knot"/>
    <property type="match status" value="1"/>
</dbReference>
<evidence type="ECO:0000313" key="5">
    <source>
        <dbReference type="Proteomes" id="UP000001429"/>
    </source>
</evidence>
<gene>
    <name evidence="4" type="ORF">CAWG_03429</name>
</gene>
<dbReference type="GO" id="GO:0003723">
    <property type="term" value="F:RNA binding"/>
    <property type="evidence" value="ECO:0007669"/>
    <property type="project" value="InterPro"/>
</dbReference>
<dbReference type="InterPro" id="IPR044748">
    <property type="entry name" value="Trm3/TARBP1_C"/>
</dbReference>
<sequence>MSSALLIAKYLGAEKQAELIENLLVDIQKENTENDHNVEVLIELLDGFNLDKYPQFYNQILNFCNKKLLMENELEIILKFVYKIPQLKQDILERIIQLLYGYIKEQIYYFNQQLIKLIPISIVDNRQDSTIDSITSDELILLFQFLQSLFTTTTTTAGNDDTINLEIDYLLLLFLGINDKQISNVTSKLLRWRMNSISQKIEGQLIWDIIFTLESTNLEFHKSHAYILWLRYLNTGLIANDTFQTIIQKSDYWKSLQQGLISDSHEYRKFSLSILQVSLTSINTDLNNDYIVWEITDKQKYLNEWSRYMTLYEIIAIDTSLNQAEAGQNDITGLISPTSLIPSSWGWCLLSTGLQATLESVRKFTLRLLLSIPLENLYLIKHGLPILEKAFLPNLMNASNLNVKITSNDKLDCEYAYQLKNYICNMVKNLSTDQEFQDITLSILRVLADLKDSYGPSRILVLHGLYDGLNHQANRKQVLQYGIHDIPLLVLFEKKCEGEIYERYHQNLNLRLLLNFKLDIKSFLSTLNKFIKHNGFELLKENHQLFTNYIQDVPIEKFMSHQELGDCGPEYKALFLGITDKDIGAVLEEESQEKDLLLAKLFASGLKTTKLKKFNSRLQKLVLSDDMEIIQTLSQAEFELIGIPDNEDISKLWETIKKEIQSNEYRILEECLYKFRLFNQIYKNSTFQFENITTIIDFHRIMLNNSYETSKTSRFFYKLKDEILGEYYTTLNLTFEKTTTNTNASINISAILDVLNPGIVQNKANYNMVNLLYHYLEITETPESIYQIVEFLSELWFNLSATRLKLQALPLHLSIIKTFFHPKVVFSKVDKDEEEEEEEDIIISDMLHKFGISIIENSKVRRSFLPTLTLCLSNCQIQNQKQFESCQWIPELLIKAYLIYQPKAHFFILPIILADIYDKQVAINSNSNIYHQVYGDEEISARINLLAIFNSIKSSSFTQSIYDYIIDNQQYFHLFKPLKSTDALEEWTRMQLYSIILSLSDNLTNIDLDIFLARLATEPSPMVRSYIEWIIALKLSDNGNYVDKLLNELFQKINILKPSVVTSYLKILFLFIQQQSTTKECQLLTKLLNTVIPGCTVSRKMIRHFSLSLIISIHDEIKRKNLPLDPRVLDIVNNMYLNAIESETFAQYRSGDELLWDIVKDLTLVNISGGVMLRLSDRTDLDFIKKENFDKYLSQDQINLLKYDIGQDPQLWMINEEKEEEEEEDYDKKRKLNLKKPIVTPIKPVDSNEVSSSSFLQTKSGAWNTIMDADAVVDDVNNTNNSVRGSEIPRSELIVVSSLVDKPPNLGGICRLCDVLGAGLLTLHDIEVKNHINFKTVAVTADQWMPMIEVKMENIKQYLLDKKREGYTLIGLEQTDKSIELNNDLKFPKKSLILIGKEREGIPGDLLAELDFCVEIKQVGIVRSMNIQTATAIIVHAYSSQHC</sequence>
<dbReference type="PANTHER" id="PTHR12029:SF11">
    <property type="entry name" value="METHYLTRANSFERASE TARBP1-RELATED"/>
    <property type="match status" value="1"/>
</dbReference>
<accession>C4YH85</accession>
<dbReference type="PANTHER" id="PTHR12029">
    <property type="entry name" value="RNA METHYLTRANSFERASE"/>
    <property type="match status" value="1"/>
</dbReference>